<feature type="region of interest" description="Disordered" evidence="1">
    <location>
        <begin position="1"/>
        <end position="42"/>
    </location>
</feature>
<dbReference type="AlphaFoldDB" id="A0A7S4GIR9"/>
<organism evidence="2">
    <name type="scientific">Eutreptiella gymnastica</name>
    <dbReference type="NCBI Taxonomy" id="73025"/>
    <lineage>
        <taxon>Eukaryota</taxon>
        <taxon>Discoba</taxon>
        <taxon>Euglenozoa</taxon>
        <taxon>Euglenida</taxon>
        <taxon>Spirocuta</taxon>
        <taxon>Euglenophyceae</taxon>
        <taxon>Eutreptiales</taxon>
        <taxon>Eutreptiaceae</taxon>
        <taxon>Eutreptiella</taxon>
    </lineage>
</organism>
<name>A0A7S4GIR9_9EUGL</name>
<evidence type="ECO:0000256" key="1">
    <source>
        <dbReference type="SAM" id="MobiDB-lite"/>
    </source>
</evidence>
<proteinExistence type="predicted"/>
<dbReference type="Gene3D" id="3.40.50.2000">
    <property type="entry name" value="Glycogen Phosphorylase B"/>
    <property type="match status" value="1"/>
</dbReference>
<sequence>MEKETVQVERSNLHHSQVVEVPLEKRAQNEIQDDSKTAQPPPQLVADSLRQVAWTNGEVDAPHGKLKQDLPILHWAFGVGCDFSGFFVEMLGMLRALQDRLPRFWADFGDCSPKMFGLLAQQEVLNVQTNHQRRPVGTAPKRVVKVQHHPVGSGCGWNAPRRPTEYRIMRTMSEQAFVPDGDLRCCKKVEEVWVPTQWHAALYRDSGCPVVHVVAETVNTDFLDPSKVPKLPKKKFTFLSTFRWTARKGWDVLLEAYWAAFARDDDVVLKLRTYQAGWERTPGGPKGAAARLARDRFAKDLSDLAEVHWVGHLSDTDESREAMRNLYGSSDVFVLPTRGEGWGLPIMEAMSMSLPAIVTNFSGPTAFVDARNGFPLQYKLQNRQAEPDRVHLRKLMRHVFEHPSEVSQKGAIARQDILHHWSAEKLGDEILSRLQQISESWH</sequence>
<feature type="compositionally biased region" description="Basic and acidic residues" evidence="1">
    <location>
        <begin position="22"/>
        <end position="36"/>
    </location>
</feature>
<evidence type="ECO:0008006" key="3">
    <source>
        <dbReference type="Google" id="ProtNLM"/>
    </source>
</evidence>
<dbReference type="Pfam" id="PF13692">
    <property type="entry name" value="Glyco_trans_1_4"/>
    <property type="match status" value="1"/>
</dbReference>
<accession>A0A7S4GIR9</accession>
<dbReference type="CDD" id="cd03801">
    <property type="entry name" value="GT4_PimA-like"/>
    <property type="match status" value="1"/>
</dbReference>
<reference evidence="2" key="1">
    <citation type="submission" date="2021-01" db="EMBL/GenBank/DDBJ databases">
        <authorList>
            <person name="Corre E."/>
            <person name="Pelletier E."/>
            <person name="Niang G."/>
            <person name="Scheremetjew M."/>
            <person name="Finn R."/>
            <person name="Kale V."/>
            <person name="Holt S."/>
            <person name="Cochrane G."/>
            <person name="Meng A."/>
            <person name="Brown T."/>
            <person name="Cohen L."/>
        </authorList>
    </citation>
    <scope>NUCLEOTIDE SEQUENCE</scope>
    <source>
        <strain evidence="2">CCMP1594</strain>
    </source>
</reference>
<dbReference type="EMBL" id="HBJA01144110">
    <property type="protein sequence ID" value="CAE0838261.1"/>
    <property type="molecule type" value="Transcribed_RNA"/>
</dbReference>
<dbReference type="SUPFAM" id="SSF53756">
    <property type="entry name" value="UDP-Glycosyltransferase/glycogen phosphorylase"/>
    <property type="match status" value="1"/>
</dbReference>
<dbReference type="PANTHER" id="PTHR46656:SF3">
    <property type="entry name" value="PUTATIVE-RELATED"/>
    <property type="match status" value="1"/>
</dbReference>
<protein>
    <recommendedName>
        <fullName evidence="3">Glycosyl transferase family 1 domain-containing protein</fullName>
    </recommendedName>
</protein>
<gene>
    <name evidence="2" type="ORF">EGYM00163_LOCUS49633</name>
</gene>
<evidence type="ECO:0000313" key="2">
    <source>
        <dbReference type="EMBL" id="CAE0838261.1"/>
    </source>
</evidence>
<dbReference type="PANTHER" id="PTHR46656">
    <property type="entry name" value="PUTATIVE-RELATED"/>
    <property type="match status" value="1"/>
</dbReference>